<organism evidence="1 2">
    <name type="scientific">Populus alba</name>
    <name type="common">White poplar</name>
    <dbReference type="NCBI Taxonomy" id="43335"/>
    <lineage>
        <taxon>Eukaryota</taxon>
        <taxon>Viridiplantae</taxon>
        <taxon>Streptophyta</taxon>
        <taxon>Embryophyta</taxon>
        <taxon>Tracheophyta</taxon>
        <taxon>Spermatophyta</taxon>
        <taxon>Magnoliopsida</taxon>
        <taxon>eudicotyledons</taxon>
        <taxon>Gunneridae</taxon>
        <taxon>Pentapetalae</taxon>
        <taxon>rosids</taxon>
        <taxon>fabids</taxon>
        <taxon>Malpighiales</taxon>
        <taxon>Salicaceae</taxon>
        <taxon>Saliceae</taxon>
        <taxon>Populus</taxon>
    </lineage>
</organism>
<gene>
    <name evidence="1" type="ORF">D5086_020051</name>
</gene>
<evidence type="ECO:0000313" key="1">
    <source>
        <dbReference type="EMBL" id="KAL3578547.1"/>
    </source>
</evidence>
<dbReference type="Proteomes" id="UP000309997">
    <property type="component" value="Unassembled WGS sequence"/>
</dbReference>
<accession>A0ACC4BIY9</accession>
<protein>
    <submittedName>
        <fullName evidence="1">Uncharacterized protein</fullName>
    </submittedName>
</protein>
<keyword evidence="2" id="KW-1185">Reference proteome</keyword>
<sequence>MCCCLCVKPKRKKPPHSVKLNLETNDRLVKSTTITDSTYLAYHCVLTKLNTNRGERKLLNILRHGDGQLNEPMWYTTNHFGKDDTD</sequence>
<name>A0ACC4BIY9_POPAL</name>
<comment type="caution">
    <text evidence="1">The sequence shown here is derived from an EMBL/GenBank/DDBJ whole genome shotgun (WGS) entry which is preliminary data.</text>
</comment>
<reference evidence="1 2" key="1">
    <citation type="journal article" date="2024" name="Plant Biotechnol. J.">
        <title>Genome and CRISPR/Cas9 system of a widespread forest tree (Populus alba) in the world.</title>
        <authorList>
            <person name="Liu Y.J."/>
            <person name="Jiang P.F."/>
            <person name="Han X.M."/>
            <person name="Li X.Y."/>
            <person name="Wang H.M."/>
            <person name="Wang Y.J."/>
            <person name="Wang X.X."/>
            <person name="Zeng Q.Y."/>
        </authorList>
    </citation>
    <scope>NUCLEOTIDE SEQUENCE [LARGE SCALE GENOMIC DNA]</scope>
    <source>
        <strain evidence="2">cv. PAL-ZL1</strain>
    </source>
</reference>
<evidence type="ECO:0000313" key="2">
    <source>
        <dbReference type="Proteomes" id="UP000309997"/>
    </source>
</evidence>
<dbReference type="EMBL" id="RCHU02000010">
    <property type="protein sequence ID" value="KAL3578547.1"/>
    <property type="molecule type" value="Genomic_DNA"/>
</dbReference>
<proteinExistence type="predicted"/>